<keyword evidence="3" id="KW-1185">Reference proteome</keyword>
<dbReference type="AlphaFoldDB" id="A0A1Y0ERQ7"/>
<sequence>MTVTQRGFTLVEVLVVVALIALGTASVSFAMRDGDATRLERDGQRLAALLEAARAQSRASGVAVRWRPQGNSFVFEGLPGAPLPTGWLNTDTLSLGTQTVTLGPDPIVAPARITLGQGGQAQTTGARVDVVSDGLRPFHVETRMESR</sequence>
<dbReference type="InterPro" id="IPR045584">
    <property type="entry name" value="Pilin-like"/>
</dbReference>
<keyword evidence="1" id="KW-0812">Transmembrane</keyword>
<dbReference type="InterPro" id="IPR012902">
    <property type="entry name" value="N_methyl_site"/>
</dbReference>
<evidence type="ECO:0000313" key="2">
    <source>
        <dbReference type="EMBL" id="ARU06337.1"/>
    </source>
</evidence>
<keyword evidence="1" id="KW-0472">Membrane</keyword>
<organism evidence="2 3">
    <name type="scientific">Comamonas serinivorans</name>
    <dbReference type="NCBI Taxonomy" id="1082851"/>
    <lineage>
        <taxon>Bacteria</taxon>
        <taxon>Pseudomonadati</taxon>
        <taxon>Pseudomonadota</taxon>
        <taxon>Betaproteobacteria</taxon>
        <taxon>Burkholderiales</taxon>
        <taxon>Comamonadaceae</taxon>
        <taxon>Comamonas</taxon>
    </lineage>
</organism>
<keyword evidence="1" id="KW-1133">Transmembrane helix</keyword>
<dbReference type="Proteomes" id="UP000196138">
    <property type="component" value="Chromosome"/>
</dbReference>
<name>A0A1Y0ERQ7_9BURK</name>
<proteinExistence type="predicted"/>
<gene>
    <name evidence="2" type="ORF">CCO03_18115</name>
</gene>
<reference evidence="2 3" key="1">
    <citation type="submission" date="2017-05" db="EMBL/GenBank/DDBJ databases">
        <authorList>
            <person name="Song R."/>
            <person name="Chenine A.L."/>
            <person name="Ruprecht R.M."/>
        </authorList>
    </citation>
    <scope>NUCLEOTIDE SEQUENCE [LARGE SCALE GENOMIC DNA]</scope>
    <source>
        <strain evidence="2 3">DSM 26136</strain>
    </source>
</reference>
<dbReference type="OrthoDB" id="9154196at2"/>
<protein>
    <submittedName>
        <fullName evidence="2">Type II secretion system protein GspH</fullName>
    </submittedName>
</protein>
<dbReference type="SUPFAM" id="SSF54523">
    <property type="entry name" value="Pili subunits"/>
    <property type="match status" value="1"/>
</dbReference>
<evidence type="ECO:0000313" key="3">
    <source>
        <dbReference type="Proteomes" id="UP000196138"/>
    </source>
</evidence>
<dbReference type="Pfam" id="PF07963">
    <property type="entry name" value="N_methyl"/>
    <property type="match status" value="1"/>
</dbReference>
<dbReference type="EMBL" id="CP021455">
    <property type="protein sequence ID" value="ARU06337.1"/>
    <property type="molecule type" value="Genomic_DNA"/>
</dbReference>
<accession>A0A1Y0ERQ7</accession>
<dbReference type="NCBIfam" id="TIGR02532">
    <property type="entry name" value="IV_pilin_GFxxxE"/>
    <property type="match status" value="1"/>
</dbReference>
<feature type="transmembrane region" description="Helical" evidence="1">
    <location>
        <begin position="6"/>
        <end position="31"/>
    </location>
</feature>
<dbReference type="KEGG" id="cser:CCO03_18115"/>
<dbReference type="PROSITE" id="PS00409">
    <property type="entry name" value="PROKAR_NTER_METHYL"/>
    <property type="match status" value="1"/>
</dbReference>
<evidence type="ECO:0000256" key="1">
    <source>
        <dbReference type="SAM" id="Phobius"/>
    </source>
</evidence>